<gene>
    <name evidence="2" type="ORF">EDD42_0471</name>
</gene>
<feature type="region of interest" description="Disordered" evidence="1">
    <location>
        <begin position="1"/>
        <end position="29"/>
    </location>
</feature>
<evidence type="ECO:0000313" key="2">
    <source>
        <dbReference type="EMBL" id="ROR80430.1"/>
    </source>
</evidence>
<name>A0A3N2BYT9_9MICO</name>
<evidence type="ECO:0008006" key="4">
    <source>
        <dbReference type="Google" id="ProtNLM"/>
    </source>
</evidence>
<dbReference type="AlphaFoldDB" id="A0A3N2BYT9"/>
<dbReference type="SUPFAM" id="SSF159888">
    <property type="entry name" value="YdhG-like"/>
    <property type="match status" value="1"/>
</dbReference>
<dbReference type="EMBL" id="RKHL01000001">
    <property type="protein sequence ID" value="ROR80430.1"/>
    <property type="molecule type" value="Genomic_DNA"/>
</dbReference>
<dbReference type="RefSeq" id="WP_085512055.1">
    <property type="nucleotide sequence ID" value="NZ_FXAP01000003.1"/>
</dbReference>
<evidence type="ECO:0000313" key="3">
    <source>
        <dbReference type="Proteomes" id="UP000266915"/>
    </source>
</evidence>
<accession>A0A3N2BYT9</accession>
<feature type="compositionally biased region" description="Basic and acidic residues" evidence="1">
    <location>
        <begin position="14"/>
        <end position="29"/>
    </location>
</feature>
<dbReference type="Proteomes" id="UP000266915">
    <property type="component" value="Unassembled WGS sequence"/>
</dbReference>
<sequence>MAEKQSSTKSGFSAEERAAMKERAKELKAAASREEAMQAVVDAIADMEDADRAIAEPLHELIMGGDSGLAAKTWYGMPAYVGADGKAVVFFQAAAKFKARYATIGFNDSAKLDDGDLWPTAFGVTAWNDAVAKRVADLLARAV</sequence>
<keyword evidence="3" id="KW-1185">Reference proteome</keyword>
<reference evidence="2 3" key="1">
    <citation type="submission" date="2018-11" db="EMBL/GenBank/DDBJ databases">
        <title>Sequencing the genomes of 1000 actinobacteria strains.</title>
        <authorList>
            <person name="Klenk H.-P."/>
        </authorList>
    </citation>
    <scope>NUCLEOTIDE SEQUENCE [LARGE SCALE GENOMIC DNA]</scope>
    <source>
        <strain evidence="2 3">DSM 14012</strain>
    </source>
</reference>
<proteinExistence type="predicted"/>
<feature type="compositionally biased region" description="Polar residues" evidence="1">
    <location>
        <begin position="1"/>
        <end position="11"/>
    </location>
</feature>
<organism evidence="2 3">
    <name type="scientific">Plantibacter flavus</name>
    <dbReference type="NCBI Taxonomy" id="150123"/>
    <lineage>
        <taxon>Bacteria</taxon>
        <taxon>Bacillati</taxon>
        <taxon>Actinomycetota</taxon>
        <taxon>Actinomycetes</taxon>
        <taxon>Micrococcales</taxon>
        <taxon>Microbacteriaceae</taxon>
        <taxon>Plantibacter</taxon>
    </lineage>
</organism>
<protein>
    <recommendedName>
        <fullName evidence="4">YdhG-like domain-containing protein</fullName>
    </recommendedName>
</protein>
<evidence type="ECO:0000256" key="1">
    <source>
        <dbReference type="SAM" id="MobiDB-lite"/>
    </source>
</evidence>
<comment type="caution">
    <text evidence="2">The sequence shown here is derived from an EMBL/GenBank/DDBJ whole genome shotgun (WGS) entry which is preliminary data.</text>
</comment>